<dbReference type="Proteomes" id="UP000242133">
    <property type="component" value="Unassembled WGS sequence"/>
</dbReference>
<keyword evidence="1" id="KW-0732">Signal</keyword>
<feature type="chain" id="PRO_5015167650" description="Sel1 repeat-containing protein" evidence="1">
    <location>
        <begin position="21"/>
        <end position="265"/>
    </location>
</feature>
<keyword evidence="3" id="KW-1185">Reference proteome</keyword>
<evidence type="ECO:0000256" key="1">
    <source>
        <dbReference type="SAM" id="SignalP"/>
    </source>
</evidence>
<protein>
    <recommendedName>
        <fullName evidence="4">Sel1 repeat-containing protein</fullName>
    </recommendedName>
</protein>
<dbReference type="SUPFAM" id="SSF81901">
    <property type="entry name" value="HCP-like"/>
    <property type="match status" value="1"/>
</dbReference>
<proteinExistence type="predicted"/>
<accession>A0A2P8EW16</accession>
<evidence type="ECO:0008006" key="4">
    <source>
        <dbReference type="Google" id="ProtNLM"/>
    </source>
</evidence>
<evidence type="ECO:0000313" key="3">
    <source>
        <dbReference type="Proteomes" id="UP000242133"/>
    </source>
</evidence>
<dbReference type="EMBL" id="PYGI01000011">
    <property type="protein sequence ID" value="PSL13625.1"/>
    <property type="molecule type" value="Genomic_DNA"/>
</dbReference>
<gene>
    <name evidence="2" type="ORF">CLV44_11133</name>
</gene>
<organism evidence="2 3">
    <name type="scientific">Marinobacterium halophilum</name>
    <dbReference type="NCBI Taxonomy" id="267374"/>
    <lineage>
        <taxon>Bacteria</taxon>
        <taxon>Pseudomonadati</taxon>
        <taxon>Pseudomonadota</taxon>
        <taxon>Gammaproteobacteria</taxon>
        <taxon>Oceanospirillales</taxon>
        <taxon>Oceanospirillaceae</taxon>
        <taxon>Marinobacterium</taxon>
    </lineage>
</organism>
<dbReference type="Gene3D" id="1.25.40.10">
    <property type="entry name" value="Tetratricopeptide repeat domain"/>
    <property type="match status" value="1"/>
</dbReference>
<feature type="signal peptide" evidence="1">
    <location>
        <begin position="1"/>
        <end position="20"/>
    </location>
</feature>
<reference evidence="2 3" key="1">
    <citation type="submission" date="2018-03" db="EMBL/GenBank/DDBJ databases">
        <title>Genomic Encyclopedia of Archaeal and Bacterial Type Strains, Phase II (KMG-II): from individual species to whole genera.</title>
        <authorList>
            <person name="Goeker M."/>
        </authorList>
    </citation>
    <scope>NUCLEOTIDE SEQUENCE [LARGE SCALE GENOMIC DNA]</scope>
    <source>
        <strain evidence="2 3">DSM 17586</strain>
    </source>
</reference>
<dbReference type="InterPro" id="IPR011990">
    <property type="entry name" value="TPR-like_helical_dom_sf"/>
</dbReference>
<evidence type="ECO:0000313" key="2">
    <source>
        <dbReference type="EMBL" id="PSL13625.1"/>
    </source>
</evidence>
<comment type="caution">
    <text evidence="2">The sequence shown here is derived from an EMBL/GenBank/DDBJ whole genome shotgun (WGS) entry which is preliminary data.</text>
</comment>
<dbReference type="PROSITE" id="PS51257">
    <property type="entry name" value="PROKAR_LIPOPROTEIN"/>
    <property type="match status" value="1"/>
</dbReference>
<name>A0A2P8EW16_9GAMM</name>
<dbReference type="AlphaFoldDB" id="A0A2P8EW16"/>
<sequence length="265" mass="29768">MRMAKFMLPLLMTVMLSGCAALESSKLAYDAEEQRVQALFNQPYIDPLTTFLRTHEQDETRRADRERVAAEREQRCLAVAQRFAERDVTEQVLARYRAGYQYSCPRQVEAFAVRVARKSAVVTEPLPEPIQPVANPAWDTTANECYLLAGIHNHADAIRACEPPARAGNRRAQSALATSLAALQQYGDARHWWLRAAQQQDRDAQIRLAELALEGVAGVRDPALAWAWYEYAGARDRAAVLAGELSLSQRRSARKQVHQQLDLAP</sequence>